<proteinExistence type="predicted"/>
<protein>
    <submittedName>
        <fullName evidence="1">Uncharacterized protein</fullName>
    </submittedName>
</protein>
<reference evidence="1" key="1">
    <citation type="submission" date="2023-06" db="EMBL/GenBank/DDBJ databases">
        <authorList>
            <consortium name="Lawrence Berkeley National Laboratory"/>
            <person name="Ahrendt S."/>
            <person name="Sahu N."/>
            <person name="Indic B."/>
            <person name="Wong-Bajracharya J."/>
            <person name="Merenyi Z."/>
            <person name="Ke H.-M."/>
            <person name="Monk M."/>
            <person name="Kocsube S."/>
            <person name="Drula E."/>
            <person name="Lipzen A."/>
            <person name="Balint B."/>
            <person name="Henrissat B."/>
            <person name="Andreopoulos B."/>
            <person name="Martin F.M."/>
            <person name="Harder C.B."/>
            <person name="Rigling D."/>
            <person name="Ford K.L."/>
            <person name="Foster G.D."/>
            <person name="Pangilinan J."/>
            <person name="Papanicolaou A."/>
            <person name="Barry K."/>
            <person name="LaButti K."/>
            <person name="Viragh M."/>
            <person name="Koriabine M."/>
            <person name="Yan M."/>
            <person name="Riley R."/>
            <person name="Champramary S."/>
            <person name="Plett K.L."/>
            <person name="Tsai I.J."/>
            <person name="Slot J."/>
            <person name="Sipos G."/>
            <person name="Plett J."/>
            <person name="Nagy L.G."/>
            <person name="Grigoriev I.V."/>
        </authorList>
    </citation>
    <scope>NUCLEOTIDE SEQUENCE</scope>
    <source>
        <strain evidence="1">HWK02</strain>
    </source>
</reference>
<comment type="caution">
    <text evidence="1">The sequence shown here is derived from an EMBL/GenBank/DDBJ whole genome shotgun (WGS) entry which is preliminary data.</text>
</comment>
<gene>
    <name evidence="1" type="ORF">EDD18DRAFT_1152083</name>
</gene>
<dbReference type="AlphaFoldDB" id="A0AA39UZP1"/>
<evidence type="ECO:0000313" key="2">
    <source>
        <dbReference type="Proteomes" id="UP001175228"/>
    </source>
</evidence>
<accession>A0AA39UZP1</accession>
<sequence>MDRFHRPLGALRAKNVAVLFLWFRIGKPWFVVTSCLPPADGHCLRVLLVSNELNTRFVQSPGQQPLWYALCIYFAPVVRNSRENFLACYINR</sequence>
<name>A0AA39UZP1_9AGAR</name>
<keyword evidence="2" id="KW-1185">Reference proteome</keyword>
<organism evidence="1 2">
    <name type="scientific">Armillaria luteobubalina</name>
    <dbReference type="NCBI Taxonomy" id="153913"/>
    <lineage>
        <taxon>Eukaryota</taxon>
        <taxon>Fungi</taxon>
        <taxon>Dikarya</taxon>
        <taxon>Basidiomycota</taxon>
        <taxon>Agaricomycotina</taxon>
        <taxon>Agaricomycetes</taxon>
        <taxon>Agaricomycetidae</taxon>
        <taxon>Agaricales</taxon>
        <taxon>Marasmiineae</taxon>
        <taxon>Physalacriaceae</taxon>
        <taxon>Armillaria</taxon>
    </lineage>
</organism>
<dbReference type="Proteomes" id="UP001175228">
    <property type="component" value="Unassembled WGS sequence"/>
</dbReference>
<dbReference type="EMBL" id="JAUEPU010000009">
    <property type="protein sequence ID" value="KAK0499650.1"/>
    <property type="molecule type" value="Genomic_DNA"/>
</dbReference>
<evidence type="ECO:0000313" key="1">
    <source>
        <dbReference type="EMBL" id="KAK0499650.1"/>
    </source>
</evidence>